<name>A0AAD1TSE4_PELCU</name>
<feature type="chain" id="PRO_5042121285" evidence="2">
    <location>
        <begin position="26"/>
        <end position="58"/>
    </location>
</feature>
<feature type="non-terminal residue" evidence="3">
    <location>
        <position position="58"/>
    </location>
</feature>
<reference evidence="3" key="1">
    <citation type="submission" date="2022-03" db="EMBL/GenBank/DDBJ databases">
        <authorList>
            <person name="Alioto T."/>
            <person name="Alioto T."/>
            <person name="Gomez Garrido J."/>
        </authorList>
    </citation>
    <scope>NUCLEOTIDE SEQUENCE</scope>
</reference>
<organism evidence="3 4">
    <name type="scientific">Pelobates cultripes</name>
    <name type="common">Western spadefoot toad</name>
    <dbReference type="NCBI Taxonomy" id="61616"/>
    <lineage>
        <taxon>Eukaryota</taxon>
        <taxon>Metazoa</taxon>
        <taxon>Chordata</taxon>
        <taxon>Craniata</taxon>
        <taxon>Vertebrata</taxon>
        <taxon>Euteleostomi</taxon>
        <taxon>Amphibia</taxon>
        <taxon>Batrachia</taxon>
        <taxon>Anura</taxon>
        <taxon>Pelobatoidea</taxon>
        <taxon>Pelobatidae</taxon>
        <taxon>Pelobates</taxon>
    </lineage>
</organism>
<dbReference type="AlphaFoldDB" id="A0AAD1TSE4"/>
<keyword evidence="2" id="KW-0732">Signal</keyword>
<feature type="signal peptide" evidence="2">
    <location>
        <begin position="1"/>
        <end position="25"/>
    </location>
</feature>
<proteinExistence type="predicted"/>
<evidence type="ECO:0000256" key="1">
    <source>
        <dbReference type="SAM" id="MobiDB-lite"/>
    </source>
</evidence>
<feature type="compositionally biased region" description="Basic and acidic residues" evidence="1">
    <location>
        <begin position="45"/>
        <end position="58"/>
    </location>
</feature>
<feature type="region of interest" description="Disordered" evidence="1">
    <location>
        <begin position="39"/>
        <end position="58"/>
    </location>
</feature>
<dbReference type="Proteomes" id="UP001295444">
    <property type="component" value="Unassembled WGS sequence"/>
</dbReference>
<keyword evidence="4" id="KW-1185">Reference proteome</keyword>
<comment type="caution">
    <text evidence="3">The sequence shown here is derived from an EMBL/GenBank/DDBJ whole genome shotgun (WGS) entry which is preliminary data.</text>
</comment>
<feature type="non-terminal residue" evidence="3">
    <location>
        <position position="1"/>
    </location>
</feature>
<gene>
    <name evidence="3" type="ORF">PECUL_23A052822</name>
</gene>
<evidence type="ECO:0000313" key="3">
    <source>
        <dbReference type="EMBL" id="CAH2330769.1"/>
    </source>
</evidence>
<sequence>FIMMYYLWMHSIITTAIMMVLYTQANSEIPTTCSVVQGLPGLNGRDGRDGAHGQKGEP</sequence>
<accession>A0AAD1TSE4</accession>
<dbReference type="EMBL" id="CAKOES020001224">
    <property type="protein sequence ID" value="CAH2330769.1"/>
    <property type="molecule type" value="Genomic_DNA"/>
</dbReference>
<evidence type="ECO:0000256" key="2">
    <source>
        <dbReference type="SAM" id="SignalP"/>
    </source>
</evidence>
<protein>
    <submittedName>
        <fullName evidence="3">Pulmonary surfactant-associated D-like</fullName>
    </submittedName>
</protein>
<evidence type="ECO:0000313" key="4">
    <source>
        <dbReference type="Proteomes" id="UP001295444"/>
    </source>
</evidence>